<name>A0A7F5R6X8_AGRPL</name>
<feature type="region of interest" description="Disordered" evidence="1">
    <location>
        <begin position="79"/>
        <end position="108"/>
    </location>
</feature>
<dbReference type="AlphaFoldDB" id="A0A7F5R6X8"/>
<proteinExistence type="predicted"/>
<dbReference type="RefSeq" id="XP_025831715.1">
    <property type="nucleotide sequence ID" value="XM_025975930.1"/>
</dbReference>
<protein>
    <submittedName>
        <fullName evidence="3">Uncharacterized protein LOC112903853 isoform X1</fullName>
    </submittedName>
</protein>
<dbReference type="Proteomes" id="UP000192223">
    <property type="component" value="Unplaced"/>
</dbReference>
<organism evidence="2 3">
    <name type="scientific">Agrilus planipennis</name>
    <name type="common">Emerald ash borer</name>
    <name type="synonym">Agrilus marcopoli</name>
    <dbReference type="NCBI Taxonomy" id="224129"/>
    <lineage>
        <taxon>Eukaryota</taxon>
        <taxon>Metazoa</taxon>
        <taxon>Ecdysozoa</taxon>
        <taxon>Arthropoda</taxon>
        <taxon>Hexapoda</taxon>
        <taxon>Insecta</taxon>
        <taxon>Pterygota</taxon>
        <taxon>Neoptera</taxon>
        <taxon>Endopterygota</taxon>
        <taxon>Coleoptera</taxon>
        <taxon>Polyphaga</taxon>
        <taxon>Elateriformia</taxon>
        <taxon>Buprestoidea</taxon>
        <taxon>Buprestidae</taxon>
        <taxon>Agrilinae</taxon>
        <taxon>Agrilus</taxon>
    </lineage>
</organism>
<keyword evidence="2" id="KW-1185">Reference proteome</keyword>
<dbReference type="GeneID" id="112903853"/>
<dbReference type="OrthoDB" id="6784607at2759"/>
<evidence type="ECO:0000313" key="2">
    <source>
        <dbReference type="Proteomes" id="UP000192223"/>
    </source>
</evidence>
<dbReference type="InParanoid" id="A0A7F5R6X8"/>
<sequence length="423" mass="48572">MKTTHDEYYAEPIKDNIFQNDNQEMLSGYTLNVNKHQDEKNKKDNKTETHVNRCSFIPGNSFDSRYKLTQSEYIQTDAKNCSSTESRNGHKSIGIQKESHNGRHQKGKSSNYFKQILQTFDADFSSQYSKKMHPQNLKPRSHDNMKDNSLISLKNIPKSRSYQKDLLFDPNNTDSPCIDNMILTSEYCKRSRKRIQSKESKVLSNKAELDRDPANQLHILDKDIIKGAEEIKALAEVVKKSPSKKKTNKKHDFRVCSSCLQGALTEVYKAPENADKTNCFHKKRQFKCASAMISPCDCHDESTRDSASCEENEPCDDIQMLNMQSRTTKRKGASDNILCMKSKPTASYFAAVKEKSTGGFFDFGDNKCKRGTPDIDYAFVRISKFDEYTVFEVLKSTKVKPLWLHLPSTIEDIFVIKNTDRKY</sequence>
<gene>
    <name evidence="3" type="primary">LOC112903853</name>
</gene>
<evidence type="ECO:0000256" key="1">
    <source>
        <dbReference type="SAM" id="MobiDB-lite"/>
    </source>
</evidence>
<reference evidence="3" key="1">
    <citation type="submission" date="2025-08" db="UniProtKB">
        <authorList>
            <consortium name="RefSeq"/>
        </authorList>
    </citation>
    <scope>IDENTIFICATION</scope>
    <source>
        <tissue evidence="3">Entire body</tissue>
    </source>
</reference>
<feature type="region of interest" description="Disordered" evidence="1">
    <location>
        <begin position="128"/>
        <end position="147"/>
    </location>
</feature>
<accession>A0A7F5R6X8</accession>
<evidence type="ECO:0000313" key="3">
    <source>
        <dbReference type="RefSeq" id="XP_025831715.1"/>
    </source>
</evidence>